<protein>
    <submittedName>
        <fullName evidence="3">Uncharacterized protein</fullName>
    </submittedName>
</protein>
<feature type="compositionally biased region" description="Basic and acidic residues" evidence="1">
    <location>
        <begin position="638"/>
        <end position="664"/>
    </location>
</feature>
<evidence type="ECO:0000313" key="4">
    <source>
        <dbReference type="Proteomes" id="UP001222325"/>
    </source>
</evidence>
<reference evidence="3" key="1">
    <citation type="submission" date="2023-03" db="EMBL/GenBank/DDBJ databases">
        <title>Massive genome expansion in bonnet fungi (Mycena s.s.) driven by repeated elements and novel gene families across ecological guilds.</title>
        <authorList>
            <consortium name="Lawrence Berkeley National Laboratory"/>
            <person name="Harder C.B."/>
            <person name="Miyauchi S."/>
            <person name="Viragh M."/>
            <person name="Kuo A."/>
            <person name="Thoen E."/>
            <person name="Andreopoulos B."/>
            <person name="Lu D."/>
            <person name="Skrede I."/>
            <person name="Drula E."/>
            <person name="Henrissat B."/>
            <person name="Morin E."/>
            <person name="Kohler A."/>
            <person name="Barry K."/>
            <person name="LaButti K."/>
            <person name="Morin E."/>
            <person name="Salamov A."/>
            <person name="Lipzen A."/>
            <person name="Mereny Z."/>
            <person name="Hegedus B."/>
            <person name="Baldrian P."/>
            <person name="Stursova M."/>
            <person name="Weitz H."/>
            <person name="Taylor A."/>
            <person name="Grigoriev I.V."/>
            <person name="Nagy L.G."/>
            <person name="Martin F."/>
            <person name="Kauserud H."/>
        </authorList>
    </citation>
    <scope>NUCLEOTIDE SEQUENCE</scope>
    <source>
        <strain evidence="3">CBHHK173m</strain>
    </source>
</reference>
<name>A0AAD6U2L9_9AGAR</name>
<dbReference type="AlphaFoldDB" id="A0AAD6U2L9"/>
<sequence length="682" mass="73425">MPSKSSSTHATRNPTRPVQKSRGRAGRPAGKLTPAQKATRALQAAQRKLKKRELEEDIDSWYEKRDTFVEELAQRHNRTTEYIMGLLTNPSQFKSRRAISIRNAIVHDLALKAKARGEKLSWGELLNLADQVMLQPISKNEKARMVAQLEADRTTRRVGVRSNNLSAGADSRAVASRVQEEFMNLFERTGTRAVAFFSRGHVDDAFLPTYAESGGSMDFYLQSTKMAGLDLLRRYELWCCNQERAPNSQETLNGLRGQIKEAVTGGLQDATKNRELSMSYANYLVAIQQTWKVKLVGWPTDIPFVNPSKLGTIDRVRRIRDGLRSGSITWAHMQVDEIAEVNAEVERRRADGTLRAPRKPRKDAGKKHKRARARARAEESSGDEDDDDDEDEDDEDDDAVPGTSSFAAAASFAAPAYATTSPPSAVVSSSTAASAANTASSTTPVSTNTALTTSVDAAFSSTPPSTNAAPNATLPFANTADEYDPDYDYDSMVVDINALAADFGRYDMAAQALRALNATTSGAVGEYPTTSLPGGAFHPLSGTLPSITEPGAFPPTAYAASPSFPTGHVTGPSLAADAPTGAAPGSAPFGAVNGEGFEFSTPATPDSFTSAAKRPVVKAAGKRGATVQDGGVKKARKPRSDKGKPRTKDAAIENRTPEERAAALEKRKALAHKKWAAKHGRA</sequence>
<comment type="caution">
    <text evidence="3">The sequence shown here is derived from an EMBL/GenBank/DDBJ whole genome shotgun (WGS) entry which is preliminary data.</text>
</comment>
<feature type="region of interest" description="Disordered" evidence="1">
    <location>
        <begin position="603"/>
        <end position="664"/>
    </location>
</feature>
<keyword evidence="4" id="KW-1185">Reference proteome</keyword>
<proteinExistence type="predicted"/>
<feature type="region of interest" description="Disordered" evidence="1">
    <location>
        <begin position="1"/>
        <end position="46"/>
    </location>
</feature>
<feature type="compositionally biased region" description="Polar residues" evidence="1">
    <location>
        <begin position="1"/>
        <end position="18"/>
    </location>
</feature>
<dbReference type="EMBL" id="JARJCN010000037">
    <property type="protein sequence ID" value="KAJ7084528.1"/>
    <property type="molecule type" value="Genomic_DNA"/>
</dbReference>
<accession>A0AAD6U2L9</accession>
<dbReference type="EMBL" id="JARJCN010000028">
    <property type="protein sequence ID" value="KAJ7087557.1"/>
    <property type="molecule type" value="Genomic_DNA"/>
</dbReference>
<evidence type="ECO:0000256" key="1">
    <source>
        <dbReference type="SAM" id="MobiDB-lite"/>
    </source>
</evidence>
<organism evidence="3 4">
    <name type="scientific">Mycena belliarum</name>
    <dbReference type="NCBI Taxonomy" id="1033014"/>
    <lineage>
        <taxon>Eukaryota</taxon>
        <taxon>Fungi</taxon>
        <taxon>Dikarya</taxon>
        <taxon>Basidiomycota</taxon>
        <taxon>Agaricomycotina</taxon>
        <taxon>Agaricomycetes</taxon>
        <taxon>Agaricomycetidae</taxon>
        <taxon>Agaricales</taxon>
        <taxon>Marasmiineae</taxon>
        <taxon>Mycenaceae</taxon>
        <taxon>Mycena</taxon>
    </lineage>
</organism>
<feature type="compositionally biased region" description="Acidic residues" evidence="1">
    <location>
        <begin position="380"/>
        <end position="399"/>
    </location>
</feature>
<dbReference type="Proteomes" id="UP001222325">
    <property type="component" value="Unassembled WGS sequence"/>
</dbReference>
<feature type="compositionally biased region" description="Basic residues" evidence="1">
    <location>
        <begin position="356"/>
        <end position="374"/>
    </location>
</feature>
<feature type="region of interest" description="Disordered" evidence="1">
    <location>
        <begin position="349"/>
        <end position="403"/>
    </location>
</feature>
<gene>
    <name evidence="3" type="ORF">B0H15DRAFT_949931</name>
    <name evidence="2" type="ORF">B0H15DRAFT_951413</name>
</gene>
<evidence type="ECO:0000313" key="3">
    <source>
        <dbReference type="EMBL" id="KAJ7087557.1"/>
    </source>
</evidence>
<evidence type="ECO:0000313" key="2">
    <source>
        <dbReference type="EMBL" id="KAJ7084528.1"/>
    </source>
</evidence>